<dbReference type="PROSITE" id="PS51257">
    <property type="entry name" value="PROKAR_LIPOPROTEIN"/>
    <property type="match status" value="1"/>
</dbReference>
<reference evidence="2" key="1">
    <citation type="submission" date="2023-07" db="EMBL/GenBank/DDBJ databases">
        <title>Identification and characterization of horizontal gene transfer across gut microbiota members of farm animals based on homology search.</title>
        <authorList>
            <person name="Schwarzerova J."/>
            <person name="Nykrynova M."/>
            <person name="Jureckova K."/>
            <person name="Cejkova D."/>
            <person name="Rychlik I."/>
        </authorList>
    </citation>
    <scope>NUCLEOTIDE SEQUENCE [LARGE SCALE GENOMIC DNA]</scope>
    <source>
        <strain evidence="2">ET4</strain>
    </source>
</reference>
<evidence type="ECO:0008006" key="3">
    <source>
        <dbReference type="Google" id="ProtNLM"/>
    </source>
</evidence>
<sequence length="572" mass="65421">MKKIITTIATLLTLTACYRDLGNYDYTFDKMDQIEEVKLFPEPSLDPNGDWILEFVQPTAGTGMRTDWIKAEITHKFQDQKTYVCHWQYNMPIKTENGSLTFQDTTITADSIPVIFPERTNLSYEILLVIEDRSGSPANGIKQYYSITASSVPPYKNSLMVLHGPAGNRHIGNIDDNKLPGTTSFDIWKDIYGDLPNPFRTTVNIFDNSSYHDNGNYRHSLFVANYTGSAYIYNSYGLGLLENEYWTYPNIEDYIIIPKQIGKYNPDNMFGFMIDQEGRAYVCGRAFKMQFFEIGAEVADDTQGHIKNGEYEAECGIMYENYFLLWDKKENRFLTTYYRGNEFPSQTSFNRAEAKMTAPLVDAGINFDKTNIAPPENMRALYGYISCDGAQFGTAGYMIFADENNRAYAYRIEIIDKNTDQESLNTRGTRAYTPVERFRVTDRIELTGLQNFTTQTPMVYYSQLDPSFFYYASGNELYRYNMTNNQAQLVYTAPEGYTINLLKFRCATHYAHAGSLPSILDIGMNKDDEGAIATIKLTNSGTLDKTFEPRFYTGFGPIADIAFAHEYMYQPQ</sequence>
<evidence type="ECO:0000313" key="2">
    <source>
        <dbReference type="Proteomes" id="UP001228403"/>
    </source>
</evidence>
<proteinExistence type="predicted"/>
<evidence type="ECO:0000313" key="1">
    <source>
        <dbReference type="EMBL" id="MDM8145711.1"/>
    </source>
</evidence>
<keyword evidence="2" id="KW-1185">Reference proteome</keyword>
<accession>A0ABT7U5A9</accession>
<organism evidence="1 2">
    <name type="scientific">Bacteroides eggerthii</name>
    <dbReference type="NCBI Taxonomy" id="28111"/>
    <lineage>
        <taxon>Bacteria</taxon>
        <taxon>Pseudomonadati</taxon>
        <taxon>Bacteroidota</taxon>
        <taxon>Bacteroidia</taxon>
        <taxon>Bacteroidales</taxon>
        <taxon>Bacteroidaceae</taxon>
        <taxon>Bacteroides</taxon>
    </lineage>
</organism>
<comment type="caution">
    <text evidence="1">The sequence shown here is derived from an EMBL/GenBank/DDBJ whole genome shotgun (WGS) entry which is preliminary data.</text>
</comment>
<dbReference type="EMBL" id="JAUDCF010000013">
    <property type="protein sequence ID" value="MDM8145711.1"/>
    <property type="molecule type" value="Genomic_DNA"/>
</dbReference>
<dbReference type="Proteomes" id="UP001228403">
    <property type="component" value="Unassembled WGS sequence"/>
</dbReference>
<gene>
    <name evidence="1" type="ORF">QUW02_07215</name>
</gene>
<name>A0ABT7U5A9_9BACE</name>
<protein>
    <recommendedName>
        <fullName evidence="3">Lipoprotein</fullName>
    </recommendedName>
</protein>